<dbReference type="Gene3D" id="3.40.50.1400">
    <property type="match status" value="2"/>
</dbReference>
<dbReference type="EMBL" id="JBHDLN010000006">
    <property type="protein sequence ID" value="MFB0843372.1"/>
    <property type="molecule type" value="Genomic_DNA"/>
</dbReference>
<dbReference type="SUPFAM" id="SSF53800">
    <property type="entry name" value="Chelatase"/>
    <property type="match status" value="1"/>
</dbReference>
<organism evidence="3 4">
    <name type="scientific">Paenibacillus oleatilyticus</name>
    <dbReference type="NCBI Taxonomy" id="2594886"/>
    <lineage>
        <taxon>Bacteria</taxon>
        <taxon>Bacillati</taxon>
        <taxon>Bacillota</taxon>
        <taxon>Bacilli</taxon>
        <taxon>Bacillales</taxon>
        <taxon>Paenibacillaceae</taxon>
        <taxon>Paenibacillus</taxon>
    </lineage>
</organism>
<keyword evidence="2" id="KW-0456">Lyase</keyword>
<protein>
    <submittedName>
        <fullName evidence="3">Sirohydrochlorin chelatase</fullName>
    </submittedName>
</protein>
<dbReference type="InterPro" id="IPR050963">
    <property type="entry name" value="Sirohydro_Cobaltochel/CbiX"/>
</dbReference>
<dbReference type="PANTHER" id="PTHR33542:SF3">
    <property type="entry name" value="SIROHYDROCHLORIN FERROCHELATASE, CHLOROPLASTIC"/>
    <property type="match status" value="1"/>
</dbReference>
<dbReference type="Pfam" id="PF01903">
    <property type="entry name" value="CbiX"/>
    <property type="match status" value="2"/>
</dbReference>
<dbReference type="RefSeq" id="WP_373952080.1">
    <property type="nucleotide sequence ID" value="NZ_JBHDLN010000006.1"/>
</dbReference>
<evidence type="ECO:0000313" key="3">
    <source>
        <dbReference type="EMBL" id="MFB0843372.1"/>
    </source>
</evidence>
<proteinExistence type="predicted"/>
<evidence type="ECO:0000256" key="2">
    <source>
        <dbReference type="ARBA" id="ARBA00023239"/>
    </source>
</evidence>
<accession>A0ABV4V1U1</accession>
<name>A0ABV4V1U1_9BACL</name>
<keyword evidence="4" id="KW-1185">Reference proteome</keyword>
<sequence>MFVRLEAMLRDTIFFTREGYGVVKYGILVISHGSRSESWVRLVDEAVGAVQLPAEIPVFSSFLEIVEGRLIQDGITHLESLGVTNIVVVPLFVSSGSTHIDEIAYALGAKKAPQLPTDMKPFAIRARIHLTTPIDDDPVIAEIVYAKIKALSTDPERETVLLVGHGSIENGFHQRWRRGLERLAERLKRLGGFDEAASAMLLPNQIPDRMEHWRKRKPEHTVIVAPLFLSEGYFTEEVIPERLQGYSYRYNGEALLPHSGISRWIERQIKPFVDKMQDGTRTRL</sequence>
<evidence type="ECO:0000256" key="1">
    <source>
        <dbReference type="ARBA" id="ARBA00022723"/>
    </source>
</evidence>
<reference evidence="3 4" key="1">
    <citation type="submission" date="2024-09" db="EMBL/GenBank/DDBJ databases">
        <authorList>
            <person name="Makale K.P.P."/>
            <person name="Makhzoum A."/>
            <person name="Rantong G."/>
            <person name="Rahube T.O."/>
        </authorList>
    </citation>
    <scope>NUCLEOTIDE SEQUENCE [LARGE SCALE GENOMIC DNA]</scope>
    <source>
        <strain evidence="3 4">KM_D13</strain>
    </source>
</reference>
<dbReference type="PANTHER" id="PTHR33542">
    <property type="entry name" value="SIROHYDROCHLORIN FERROCHELATASE, CHLOROPLASTIC"/>
    <property type="match status" value="1"/>
</dbReference>
<comment type="caution">
    <text evidence="3">The sequence shown here is derived from an EMBL/GenBank/DDBJ whole genome shotgun (WGS) entry which is preliminary data.</text>
</comment>
<dbReference type="Proteomes" id="UP001575622">
    <property type="component" value="Unassembled WGS sequence"/>
</dbReference>
<keyword evidence="1" id="KW-0479">Metal-binding</keyword>
<evidence type="ECO:0000313" key="4">
    <source>
        <dbReference type="Proteomes" id="UP001575622"/>
    </source>
</evidence>
<dbReference type="InterPro" id="IPR002762">
    <property type="entry name" value="CbiX-like"/>
</dbReference>
<gene>
    <name evidence="3" type="ORF">ACEU3E_14425</name>
</gene>